<dbReference type="OrthoDB" id="2426273at2759"/>
<proteinExistence type="predicted"/>
<gene>
    <name evidence="1" type="ORF">BDZ94DRAFT_65674</name>
</gene>
<keyword evidence="2" id="KW-1185">Reference proteome</keyword>
<dbReference type="EMBL" id="MU150330">
    <property type="protein sequence ID" value="KAF9458798.1"/>
    <property type="molecule type" value="Genomic_DNA"/>
</dbReference>
<reference evidence="1" key="1">
    <citation type="submission" date="2020-11" db="EMBL/GenBank/DDBJ databases">
        <authorList>
            <consortium name="DOE Joint Genome Institute"/>
            <person name="Ahrendt S."/>
            <person name="Riley R."/>
            <person name="Andreopoulos W."/>
            <person name="Labutti K."/>
            <person name="Pangilinan J."/>
            <person name="Ruiz-Duenas F.J."/>
            <person name="Barrasa J.M."/>
            <person name="Sanchez-Garcia M."/>
            <person name="Camarero S."/>
            <person name="Miyauchi S."/>
            <person name="Serrano A."/>
            <person name="Linde D."/>
            <person name="Babiker R."/>
            <person name="Drula E."/>
            <person name="Ayuso-Fernandez I."/>
            <person name="Pacheco R."/>
            <person name="Padilla G."/>
            <person name="Ferreira P."/>
            <person name="Barriuso J."/>
            <person name="Kellner H."/>
            <person name="Castanera R."/>
            <person name="Alfaro M."/>
            <person name="Ramirez L."/>
            <person name="Pisabarro A.G."/>
            <person name="Kuo A."/>
            <person name="Tritt A."/>
            <person name="Lipzen A."/>
            <person name="He G."/>
            <person name="Yan M."/>
            <person name="Ng V."/>
            <person name="Cullen D."/>
            <person name="Martin F."/>
            <person name="Rosso M.-N."/>
            <person name="Henrissat B."/>
            <person name="Hibbett D."/>
            <person name="Martinez A.T."/>
            <person name="Grigoriev I.V."/>
        </authorList>
    </citation>
    <scope>NUCLEOTIDE SEQUENCE</scope>
    <source>
        <strain evidence="1">CBS 247.69</strain>
    </source>
</reference>
<name>A0A9P6CFB6_9AGAR</name>
<organism evidence="1 2">
    <name type="scientific">Collybia nuda</name>
    <dbReference type="NCBI Taxonomy" id="64659"/>
    <lineage>
        <taxon>Eukaryota</taxon>
        <taxon>Fungi</taxon>
        <taxon>Dikarya</taxon>
        <taxon>Basidiomycota</taxon>
        <taxon>Agaricomycotina</taxon>
        <taxon>Agaricomycetes</taxon>
        <taxon>Agaricomycetidae</taxon>
        <taxon>Agaricales</taxon>
        <taxon>Tricholomatineae</taxon>
        <taxon>Clitocybaceae</taxon>
        <taxon>Collybia</taxon>
    </lineage>
</organism>
<comment type="caution">
    <text evidence="1">The sequence shown here is derived from an EMBL/GenBank/DDBJ whole genome shotgun (WGS) entry which is preliminary data.</text>
</comment>
<dbReference type="AlphaFoldDB" id="A0A9P6CFB6"/>
<protein>
    <submittedName>
        <fullName evidence="1">Uncharacterized protein</fullName>
    </submittedName>
</protein>
<evidence type="ECO:0000313" key="1">
    <source>
        <dbReference type="EMBL" id="KAF9458798.1"/>
    </source>
</evidence>
<sequence length="306" mass="35138">MGSLLSCIVRAFIITWTTIRLFFCNCVRPKSSNISPTVAQPVHPLTPIHRPHFIPFTAPYLCATSPYDHDPSGFWDFPTRVGWALDPTGYSKYRNEQEIMDWEKDLAPLDARYGCRRRKAPESLSRERPRDALRLKCYRMGGGDGRYQLAELSEQVAFLQAWLFFELLAQVSSICGVSVRLEDEFVLPGRQVSIAALERLMQTWLDVNLNIEQVTQIVQVIQHVLSMQTRFEDLRKKESQALTSTECKVLFSIKVAIRSVLLTLALSGVCESTIIRSLMDPQIQEYYPAYWDELKDFARDELLHKG</sequence>
<dbReference type="Proteomes" id="UP000807353">
    <property type="component" value="Unassembled WGS sequence"/>
</dbReference>
<evidence type="ECO:0000313" key="2">
    <source>
        <dbReference type="Proteomes" id="UP000807353"/>
    </source>
</evidence>
<accession>A0A9P6CFB6</accession>